<dbReference type="PANTHER" id="PTHR31793">
    <property type="entry name" value="4-HYDROXYBENZOYL-COA THIOESTERASE FAMILY MEMBER"/>
    <property type="match status" value="1"/>
</dbReference>
<organism evidence="3 4">
    <name type="scientific">Hydrocarboniphaga daqingensis</name>
    <dbReference type="NCBI Taxonomy" id="490188"/>
    <lineage>
        <taxon>Bacteria</taxon>
        <taxon>Pseudomonadati</taxon>
        <taxon>Pseudomonadota</taxon>
        <taxon>Gammaproteobacteria</taxon>
        <taxon>Nevskiales</taxon>
        <taxon>Nevskiaceae</taxon>
        <taxon>Hydrocarboniphaga</taxon>
    </lineage>
</organism>
<evidence type="ECO:0000313" key="4">
    <source>
        <dbReference type="Proteomes" id="UP000199758"/>
    </source>
</evidence>
<dbReference type="Gene3D" id="3.10.129.10">
    <property type="entry name" value="Hotdog Thioesterase"/>
    <property type="match status" value="1"/>
</dbReference>
<evidence type="ECO:0000256" key="2">
    <source>
        <dbReference type="ARBA" id="ARBA00022801"/>
    </source>
</evidence>
<reference evidence="3 4" key="1">
    <citation type="submission" date="2016-11" db="EMBL/GenBank/DDBJ databases">
        <authorList>
            <person name="Jaros S."/>
            <person name="Januszkiewicz K."/>
            <person name="Wedrychowicz H."/>
        </authorList>
    </citation>
    <scope>NUCLEOTIDE SEQUENCE [LARGE SCALE GENOMIC DNA]</scope>
    <source>
        <strain evidence="3 4">CGMCC 1.7049</strain>
    </source>
</reference>
<name>A0A1M5JZA8_9GAMM</name>
<dbReference type="PANTHER" id="PTHR31793:SF27">
    <property type="entry name" value="NOVEL THIOESTERASE SUPERFAMILY DOMAIN AND SAPOSIN A-TYPE DOMAIN CONTAINING PROTEIN (0610012H03RIK)"/>
    <property type="match status" value="1"/>
</dbReference>
<dbReference type="Proteomes" id="UP000199758">
    <property type="component" value="Unassembled WGS sequence"/>
</dbReference>
<accession>A0A1M5JZA8</accession>
<dbReference type="AlphaFoldDB" id="A0A1M5JZA8"/>
<protein>
    <submittedName>
        <fullName evidence="3">Acyl-CoA thioester hydrolase</fullName>
    </submittedName>
</protein>
<dbReference type="InterPro" id="IPR029069">
    <property type="entry name" value="HotDog_dom_sf"/>
</dbReference>
<dbReference type="GO" id="GO:0047617">
    <property type="term" value="F:fatty acyl-CoA hydrolase activity"/>
    <property type="evidence" value="ECO:0007669"/>
    <property type="project" value="TreeGrafter"/>
</dbReference>
<proteinExistence type="inferred from homology"/>
<dbReference type="SUPFAM" id="SSF54637">
    <property type="entry name" value="Thioesterase/thiol ester dehydrase-isomerase"/>
    <property type="match status" value="1"/>
</dbReference>
<keyword evidence="4" id="KW-1185">Reference proteome</keyword>
<gene>
    <name evidence="3" type="ORF">SAMN04488068_0285</name>
</gene>
<comment type="similarity">
    <text evidence="1">Belongs to the 4-hydroxybenzoyl-CoA thioesterase family.</text>
</comment>
<dbReference type="Pfam" id="PF13279">
    <property type="entry name" value="4HBT_2"/>
    <property type="match status" value="1"/>
</dbReference>
<dbReference type="EMBL" id="FQWZ01000001">
    <property type="protein sequence ID" value="SHG45927.1"/>
    <property type="molecule type" value="Genomic_DNA"/>
</dbReference>
<evidence type="ECO:0000256" key="1">
    <source>
        <dbReference type="ARBA" id="ARBA00005953"/>
    </source>
</evidence>
<dbReference type="STRING" id="490188.SAMN04488068_0285"/>
<dbReference type="CDD" id="cd00586">
    <property type="entry name" value="4HBT"/>
    <property type="match status" value="1"/>
</dbReference>
<evidence type="ECO:0000313" key="3">
    <source>
        <dbReference type="EMBL" id="SHG45927.1"/>
    </source>
</evidence>
<dbReference type="InterPro" id="IPR050563">
    <property type="entry name" value="4-hydroxybenzoyl-CoA_TE"/>
</dbReference>
<keyword evidence="2 3" id="KW-0378">Hydrolase</keyword>
<sequence length="160" mass="18112">MTDTATSPPPPASLPTRREQYAYCQRIGTRWKDNDVYGHVNNIDYYSFFDTVINTWLIREGGLDIHHGDTIGFCAESHCRYLKALAFPDAVDAALRVAHLGRSSVRYEIALFREGDVEPAAEGWFVHVFVDRAQRRPTPLPEPMRTALGRLQMPPARIAP</sequence>